<keyword evidence="3" id="KW-1185">Reference proteome</keyword>
<dbReference type="RefSeq" id="WP_198123585.1">
    <property type="nucleotide sequence ID" value="NZ_JAECZC010000006.1"/>
</dbReference>
<comment type="caution">
    <text evidence="2">The sequence shown here is derived from an EMBL/GenBank/DDBJ whole genome shotgun (WGS) entry which is preliminary data.</text>
</comment>
<name>A0A8J7HQD1_9NOST</name>
<proteinExistence type="predicted"/>
<feature type="signal peptide" evidence="1">
    <location>
        <begin position="1"/>
        <end position="30"/>
    </location>
</feature>
<dbReference type="Pfam" id="PF14218">
    <property type="entry name" value="COP23"/>
    <property type="match status" value="1"/>
</dbReference>
<protein>
    <submittedName>
        <fullName evidence="2">Uncharacterized protein</fullName>
    </submittedName>
</protein>
<evidence type="ECO:0000313" key="2">
    <source>
        <dbReference type="EMBL" id="MBH8561575.1"/>
    </source>
</evidence>
<reference evidence="2 3" key="1">
    <citation type="journal article" date="2021" name="Int. J. Syst. Evol. Microbiol.">
        <title>Amazonocrinis nigriterrae gen. nov., sp. nov., Atlanticothrix silvestris gen. nov., sp. nov. and Dendronalium phyllosphericum gen. nov., sp. nov., nostocacean cyanobacteria from Brazilian environments.</title>
        <authorList>
            <person name="Alvarenga D.O."/>
            <person name="Andreote A.P.D."/>
            <person name="Branco L.H.Z."/>
            <person name="Delbaje E."/>
            <person name="Cruz R.B."/>
            <person name="Varani A.M."/>
            <person name="Fiore M.F."/>
        </authorList>
    </citation>
    <scope>NUCLEOTIDE SEQUENCE [LARGE SCALE GENOMIC DNA]</scope>
    <source>
        <strain evidence="2 3">CENA67</strain>
    </source>
</reference>
<organism evidence="2 3">
    <name type="scientific">Amazonocrinis nigriterrae CENA67</name>
    <dbReference type="NCBI Taxonomy" id="2794033"/>
    <lineage>
        <taxon>Bacteria</taxon>
        <taxon>Bacillati</taxon>
        <taxon>Cyanobacteriota</taxon>
        <taxon>Cyanophyceae</taxon>
        <taxon>Nostocales</taxon>
        <taxon>Nostocaceae</taxon>
        <taxon>Amazonocrinis</taxon>
        <taxon>Amazonocrinis nigriterrae</taxon>
    </lineage>
</organism>
<sequence>MNKWQSWVTVGTMPILTLGAVAALSMPSRASNNVQVTCKTNASIPTVIVTLVKDGITKDYPILKFIPEYFSATDAVQNCQNAAKSLQVAYDTGSSQYLTSDKLGNQPVVCAIARRGIGCNHYSAQVLFSLKSTDNPSQALYEMLGSDFKQAQPPDVRTISRTYTDTKPFWWPF</sequence>
<evidence type="ECO:0000256" key="1">
    <source>
        <dbReference type="SAM" id="SignalP"/>
    </source>
</evidence>
<feature type="chain" id="PRO_5035192330" evidence="1">
    <location>
        <begin position="31"/>
        <end position="173"/>
    </location>
</feature>
<dbReference type="AlphaFoldDB" id="A0A8J7HQD1"/>
<dbReference type="Proteomes" id="UP000632766">
    <property type="component" value="Unassembled WGS sequence"/>
</dbReference>
<keyword evidence="1" id="KW-0732">Signal</keyword>
<accession>A0A8J7HQD1</accession>
<dbReference type="InterPro" id="IPR025478">
    <property type="entry name" value="COP23"/>
</dbReference>
<dbReference type="EMBL" id="JAECZC010000006">
    <property type="protein sequence ID" value="MBH8561575.1"/>
    <property type="molecule type" value="Genomic_DNA"/>
</dbReference>
<evidence type="ECO:0000313" key="3">
    <source>
        <dbReference type="Proteomes" id="UP000632766"/>
    </source>
</evidence>
<gene>
    <name evidence="2" type="ORF">I8748_05175</name>
</gene>